<dbReference type="EMBL" id="LAZR01000100">
    <property type="protein sequence ID" value="KKN91817.1"/>
    <property type="molecule type" value="Genomic_DNA"/>
</dbReference>
<keyword evidence="1" id="KW-0472">Membrane</keyword>
<keyword evidence="1" id="KW-1133">Transmembrane helix</keyword>
<dbReference type="AlphaFoldDB" id="A0A0F9UWI1"/>
<gene>
    <name evidence="2" type="ORF">LCGC14_0214910</name>
</gene>
<proteinExistence type="predicted"/>
<protein>
    <recommendedName>
        <fullName evidence="3">Type 4 fimbrial biogenesis protein PilX N-terminal domain-containing protein</fullName>
    </recommendedName>
</protein>
<comment type="caution">
    <text evidence="2">The sequence shown here is derived from an EMBL/GenBank/DDBJ whole genome shotgun (WGS) entry which is preliminary data.</text>
</comment>
<sequence>MKGFIALMAVLIILGIVLMIGLSISFLSIGEVSMSLQKSQSSQAHYLASLCAEDALMKLKEDLNYPGGETINIENGSCQILSIEGNWTIKVSASFQNQTRKIAIMINQISPEIIIDSWQEVADF</sequence>
<organism evidence="2">
    <name type="scientific">marine sediment metagenome</name>
    <dbReference type="NCBI Taxonomy" id="412755"/>
    <lineage>
        <taxon>unclassified sequences</taxon>
        <taxon>metagenomes</taxon>
        <taxon>ecological metagenomes</taxon>
    </lineage>
</organism>
<evidence type="ECO:0000256" key="1">
    <source>
        <dbReference type="SAM" id="Phobius"/>
    </source>
</evidence>
<feature type="transmembrane region" description="Helical" evidence="1">
    <location>
        <begin position="6"/>
        <end position="29"/>
    </location>
</feature>
<accession>A0A0F9UWI1</accession>
<keyword evidence="1" id="KW-0812">Transmembrane</keyword>
<evidence type="ECO:0008006" key="3">
    <source>
        <dbReference type="Google" id="ProtNLM"/>
    </source>
</evidence>
<name>A0A0F9UWI1_9ZZZZ</name>
<evidence type="ECO:0000313" key="2">
    <source>
        <dbReference type="EMBL" id="KKN91817.1"/>
    </source>
</evidence>
<reference evidence="2" key="1">
    <citation type="journal article" date="2015" name="Nature">
        <title>Complex archaea that bridge the gap between prokaryotes and eukaryotes.</title>
        <authorList>
            <person name="Spang A."/>
            <person name="Saw J.H."/>
            <person name="Jorgensen S.L."/>
            <person name="Zaremba-Niedzwiedzka K."/>
            <person name="Martijn J."/>
            <person name="Lind A.E."/>
            <person name="van Eijk R."/>
            <person name="Schleper C."/>
            <person name="Guy L."/>
            <person name="Ettema T.J."/>
        </authorList>
    </citation>
    <scope>NUCLEOTIDE SEQUENCE</scope>
</reference>